<sequence>MQSRLSRDSALRPGAVAASYHGLQGSGQLLPRICGADGRTAESTRRRGRAQRAGGGLGWGFPEPETVFTSAPSPARGQAGRSTSGGPLLALRRAAATRCAPLRTAARTGAGGIVLTHKEGHAWQDTDRAQRQAEGSPPPRPSGRRTPSPGTGRVKKGFPEAGGRYDDSSPSTLPTELASSASAERCGGLRNDCSARSQSVS</sequence>
<reference evidence="1" key="1">
    <citation type="submission" date="2023-05" db="EMBL/GenBank/DDBJ databases">
        <authorList>
            <consortium name="ELIXIR-Norway"/>
        </authorList>
    </citation>
    <scope>NUCLEOTIDE SEQUENCE</scope>
</reference>
<organism evidence="1 2">
    <name type="scientific">Rangifer tarandus platyrhynchus</name>
    <name type="common">Svalbard reindeer</name>
    <dbReference type="NCBI Taxonomy" id="3082113"/>
    <lineage>
        <taxon>Eukaryota</taxon>
        <taxon>Metazoa</taxon>
        <taxon>Chordata</taxon>
        <taxon>Craniata</taxon>
        <taxon>Vertebrata</taxon>
        <taxon>Euteleostomi</taxon>
        <taxon>Mammalia</taxon>
        <taxon>Eutheria</taxon>
        <taxon>Laurasiatheria</taxon>
        <taxon>Artiodactyla</taxon>
        <taxon>Ruminantia</taxon>
        <taxon>Pecora</taxon>
        <taxon>Cervidae</taxon>
        <taxon>Odocoileinae</taxon>
        <taxon>Rangifer</taxon>
    </lineage>
</organism>
<evidence type="ECO:0000313" key="1">
    <source>
        <dbReference type="EMBL" id="CAN0567214.1"/>
    </source>
</evidence>
<dbReference type="EMBL" id="OX596093">
    <property type="protein sequence ID" value="CAN0567214.1"/>
    <property type="molecule type" value="Genomic_DNA"/>
</dbReference>
<protein>
    <submittedName>
        <fullName evidence="1">Uncharacterized protein</fullName>
    </submittedName>
</protein>
<proteinExistence type="predicted"/>
<reference evidence="1" key="2">
    <citation type="submission" date="2025-03" db="EMBL/GenBank/DDBJ databases">
        <authorList>
            <consortium name="ELIXIR-Norway"/>
            <consortium name="Elixir Norway"/>
        </authorList>
    </citation>
    <scope>NUCLEOTIDE SEQUENCE</scope>
</reference>
<dbReference type="Proteomes" id="UP001162501">
    <property type="component" value="Chromosome 9"/>
</dbReference>
<name>A0AC60A6V6_RANTA</name>
<evidence type="ECO:0000313" key="2">
    <source>
        <dbReference type="Proteomes" id="UP001162501"/>
    </source>
</evidence>
<accession>A0AC60A6V6</accession>
<gene>
    <name evidence="1" type="ORF">MRATA1EN22A_LOCUS27602</name>
</gene>